<reference evidence="7" key="1">
    <citation type="submission" date="2011-05" db="EMBL/GenBank/DDBJ databases">
        <title>The genome sequence of Vittaforma corneae strain ATCC 50505.</title>
        <authorList>
            <consortium name="The Broad Institute Genome Sequencing Platform"/>
            <person name="Cuomo C."/>
            <person name="Didier E."/>
            <person name="Bowers L."/>
            <person name="Young S.K."/>
            <person name="Zeng Q."/>
            <person name="Gargeya S."/>
            <person name="Fitzgerald M."/>
            <person name="Haas B."/>
            <person name="Abouelleil A."/>
            <person name="Alvarado L."/>
            <person name="Arachchi H.M."/>
            <person name="Berlin A."/>
            <person name="Chapman S.B."/>
            <person name="Gearin G."/>
            <person name="Goldberg J."/>
            <person name="Griggs A."/>
            <person name="Gujja S."/>
            <person name="Hansen M."/>
            <person name="Heiman D."/>
            <person name="Howarth C."/>
            <person name="Larimer J."/>
            <person name="Lui A."/>
            <person name="MacDonald P.J.P."/>
            <person name="McCowen C."/>
            <person name="Montmayeur A."/>
            <person name="Murphy C."/>
            <person name="Neiman D."/>
            <person name="Pearson M."/>
            <person name="Priest M."/>
            <person name="Roberts A."/>
            <person name="Saif S."/>
            <person name="Shea T."/>
            <person name="Sisk P."/>
            <person name="Stolte C."/>
            <person name="Sykes S."/>
            <person name="Wortman J."/>
            <person name="Nusbaum C."/>
            <person name="Birren B."/>
        </authorList>
    </citation>
    <scope>NUCLEOTIDE SEQUENCE [LARGE SCALE GENOMIC DNA]</scope>
    <source>
        <strain evidence="7">ATCC 50505</strain>
    </source>
</reference>
<name>L2GKE4_VITCO</name>
<dbReference type="Gene3D" id="3.40.395.10">
    <property type="entry name" value="Adenoviral Proteinase, Chain A"/>
    <property type="match status" value="1"/>
</dbReference>
<evidence type="ECO:0000256" key="2">
    <source>
        <dbReference type="ARBA" id="ARBA00022670"/>
    </source>
</evidence>
<dbReference type="AlphaFoldDB" id="L2GKE4"/>
<dbReference type="OrthoDB" id="1939479at2759"/>
<dbReference type="GeneID" id="19882304"/>
<evidence type="ECO:0000313" key="6">
    <source>
        <dbReference type="EMBL" id="ELA41353.1"/>
    </source>
</evidence>
<dbReference type="VEuPathDB" id="MicrosporidiaDB:VICG_01593"/>
<dbReference type="PROSITE" id="PS50600">
    <property type="entry name" value="ULP_PROTEASE"/>
    <property type="match status" value="1"/>
</dbReference>
<feature type="domain" description="Ubiquitin-like protease family profile" evidence="5">
    <location>
        <begin position="45"/>
        <end position="198"/>
    </location>
</feature>
<dbReference type="PANTHER" id="PTHR12606:SF141">
    <property type="entry name" value="GH15225P-RELATED"/>
    <property type="match status" value="1"/>
</dbReference>
<dbReference type="GO" id="GO:0005634">
    <property type="term" value="C:nucleus"/>
    <property type="evidence" value="ECO:0007669"/>
    <property type="project" value="TreeGrafter"/>
</dbReference>
<keyword evidence="2" id="KW-0645">Protease</keyword>
<dbReference type="HOGENOM" id="CLU_024324_2_2_1"/>
<dbReference type="GO" id="GO:0006508">
    <property type="term" value="P:proteolysis"/>
    <property type="evidence" value="ECO:0007669"/>
    <property type="project" value="UniProtKB-KW"/>
</dbReference>
<evidence type="ECO:0000256" key="4">
    <source>
        <dbReference type="ARBA" id="ARBA00022807"/>
    </source>
</evidence>
<dbReference type="GO" id="GO:0016926">
    <property type="term" value="P:protein desumoylation"/>
    <property type="evidence" value="ECO:0007669"/>
    <property type="project" value="TreeGrafter"/>
</dbReference>
<keyword evidence="3" id="KW-0378">Hydrolase</keyword>
<dbReference type="InterPro" id="IPR038765">
    <property type="entry name" value="Papain-like_cys_pep_sf"/>
</dbReference>
<gene>
    <name evidence="6" type="ORF">VICG_01593</name>
</gene>
<dbReference type="InterPro" id="IPR003653">
    <property type="entry name" value="Peptidase_C48_C"/>
</dbReference>
<comment type="similarity">
    <text evidence="1">Belongs to the peptidase C48 family.</text>
</comment>
<dbReference type="Proteomes" id="UP000011082">
    <property type="component" value="Unassembled WGS sequence"/>
</dbReference>
<evidence type="ECO:0000313" key="7">
    <source>
        <dbReference type="Proteomes" id="UP000011082"/>
    </source>
</evidence>
<keyword evidence="4" id="KW-0788">Thiol protease</keyword>
<evidence type="ECO:0000259" key="5">
    <source>
        <dbReference type="PROSITE" id="PS50600"/>
    </source>
</evidence>
<dbReference type="MEROPS" id="C48.002"/>
<evidence type="ECO:0000256" key="3">
    <source>
        <dbReference type="ARBA" id="ARBA00022801"/>
    </source>
</evidence>
<dbReference type="OMA" id="DRAANSQ"/>
<accession>L2GKE4</accession>
<dbReference type="EMBL" id="JH370145">
    <property type="protein sequence ID" value="ELA41353.1"/>
    <property type="molecule type" value="Genomic_DNA"/>
</dbReference>
<protein>
    <recommendedName>
        <fullName evidence="5">Ubiquitin-like protease family profile domain-containing protein</fullName>
    </recommendedName>
</protein>
<keyword evidence="7" id="KW-1185">Reference proteome</keyword>
<proteinExistence type="inferred from homology"/>
<dbReference type="RefSeq" id="XP_007605039.1">
    <property type="nucleotide sequence ID" value="XM_007604977.1"/>
</dbReference>
<dbReference type="STRING" id="993615.L2GKE4"/>
<dbReference type="InParanoid" id="L2GKE4"/>
<sequence length="245" mass="28492">MKLIEVGSSSEDSSLEYIGEDVSELCFDDVYSYTSHFKKVCIHKTIFYASDLKTLLPGRWLNDKIINFYFELLGRFHKQSYYFSTFVYPMIIEKSTEELAELFSTVDFSRYRSFFVPIHADSHWSLVKIQDNLLIGYDSMAEVAYGKILKIKEFYANVILERSNENVGFYLRHTRGKIPRQSNGDDCGVFCCAYAKYYAADDSNYFCFSTHDIPRIRRQMLHEILSGRILYYGEALPHSKPSTGT</sequence>
<dbReference type="SUPFAM" id="SSF54001">
    <property type="entry name" value="Cysteine proteinases"/>
    <property type="match status" value="1"/>
</dbReference>
<dbReference type="Pfam" id="PF02902">
    <property type="entry name" value="Peptidase_C48"/>
    <property type="match status" value="1"/>
</dbReference>
<dbReference type="PANTHER" id="PTHR12606">
    <property type="entry name" value="SENTRIN/SUMO-SPECIFIC PROTEASE"/>
    <property type="match status" value="1"/>
</dbReference>
<organism evidence="6 7">
    <name type="scientific">Vittaforma corneae (strain ATCC 50505)</name>
    <name type="common">Microsporidian parasite</name>
    <name type="synonym">Nosema corneum</name>
    <dbReference type="NCBI Taxonomy" id="993615"/>
    <lineage>
        <taxon>Eukaryota</taxon>
        <taxon>Fungi</taxon>
        <taxon>Fungi incertae sedis</taxon>
        <taxon>Microsporidia</taxon>
        <taxon>Nosematidae</taxon>
        <taxon>Vittaforma</taxon>
    </lineage>
</organism>
<evidence type="ECO:0000256" key="1">
    <source>
        <dbReference type="ARBA" id="ARBA00005234"/>
    </source>
</evidence>
<dbReference type="GO" id="GO:0016929">
    <property type="term" value="F:deSUMOylase activity"/>
    <property type="evidence" value="ECO:0007669"/>
    <property type="project" value="TreeGrafter"/>
</dbReference>
<dbReference type="FunCoup" id="L2GKE4">
    <property type="interactions" value="1"/>
</dbReference>